<dbReference type="AlphaFoldDB" id="A0A255GBK1"/>
<comment type="caution">
    <text evidence="1">The sequence shown here is derived from an EMBL/GenBank/DDBJ whole genome shotgun (WGS) entry which is preliminary data.</text>
</comment>
<accession>A0A255GBK1</accession>
<sequence length="233" mass="25261">MFLDDGPDIVLAEEDRLRALVSVLPPGVRALPGRQLADRLDLLGHTAERARAALDAELEITNEALAGLPEQTGRRHTWALDPFGGLGTTADQWDAERWLQVFGSAHSAPLRRRLLGMVDQCPLLLLLRACLLARPDTRLRLIGAADRSPDPPPVRQVMVVGTARDALLLRTRMAAEHAHLSDLIRVVPVGSQQDEDDRDGVLALLDELGVGSAGAQLVGVDQDGTEPVDEPRE</sequence>
<gene>
    <name evidence="1" type="ORF">CGZ94_13750</name>
</gene>
<evidence type="ECO:0000313" key="1">
    <source>
        <dbReference type="EMBL" id="OYO12941.1"/>
    </source>
</evidence>
<reference evidence="1 2" key="1">
    <citation type="submission" date="2017-07" db="EMBL/GenBank/DDBJ databases">
        <title>Draft whole genome sequences of clinical Proprionibacteriaceae strains.</title>
        <authorList>
            <person name="Bernier A.-M."/>
            <person name="Bernard K."/>
            <person name="Domingo M.-C."/>
        </authorList>
    </citation>
    <scope>NUCLEOTIDE SEQUENCE [LARGE SCALE GENOMIC DNA]</scope>
    <source>
        <strain evidence="1 2">NML 030167</strain>
    </source>
</reference>
<keyword evidence="2" id="KW-1185">Reference proteome</keyword>
<organism evidence="1 2">
    <name type="scientific">Enemella evansiae</name>
    <dbReference type="NCBI Taxonomy" id="2016499"/>
    <lineage>
        <taxon>Bacteria</taxon>
        <taxon>Bacillati</taxon>
        <taxon>Actinomycetota</taxon>
        <taxon>Actinomycetes</taxon>
        <taxon>Propionibacteriales</taxon>
        <taxon>Propionibacteriaceae</taxon>
        <taxon>Enemella</taxon>
    </lineage>
</organism>
<dbReference type="EMBL" id="NMVO01000014">
    <property type="protein sequence ID" value="OYO12941.1"/>
    <property type="molecule type" value="Genomic_DNA"/>
</dbReference>
<proteinExistence type="predicted"/>
<evidence type="ECO:0000313" key="2">
    <source>
        <dbReference type="Proteomes" id="UP000215896"/>
    </source>
</evidence>
<dbReference type="Proteomes" id="UP000215896">
    <property type="component" value="Unassembled WGS sequence"/>
</dbReference>
<protein>
    <submittedName>
        <fullName evidence="1">Uncharacterized protein</fullName>
    </submittedName>
</protein>
<name>A0A255GBK1_9ACTN</name>